<gene>
    <name evidence="1" type="ORF">APB76_13410</name>
</gene>
<sequence length="331" mass="36819">MGKSLVTGIEIGHHSIKAVVLKPNKGAFALVDYQELPIEVGIFPDNHMSNYQKIVKKLKELRKCLPRFSSKVALAIPDNAVISKILQIDSVHGSHEIEYAITQAFSNQSPFPIEELNLDYVQLSHSGDHSKASYQVYATKKEVVEQQAMLFKSASFQPIIVDTRTHALIHIWQIAARANNKSDWLLVNVDFECSSLCIDFPDKAPYCKEVVLDNNIGKHQAERSIAVGQQSKRFVTELLDKIQRSLQLIASVHGVVISGVWLSGPGANTVILADEVTRRLHIECEYLNPLSLLTLPQRGRSFSILANGYRFTSAAGIALRGLTWLEQDHAA</sequence>
<name>A0A177XZ96_9VIBR</name>
<dbReference type="Gene3D" id="3.30.420.40">
    <property type="match status" value="2"/>
</dbReference>
<dbReference type="EMBL" id="LLEI02000034">
    <property type="protein sequence ID" value="OAJ93686.1"/>
    <property type="molecule type" value="Genomic_DNA"/>
</dbReference>
<dbReference type="InterPro" id="IPR005883">
    <property type="entry name" value="PilM"/>
</dbReference>
<dbReference type="AlphaFoldDB" id="A0A177XZ96"/>
<reference evidence="1 2" key="1">
    <citation type="journal article" date="2016" name="Syst. Appl. Microbiol.">
        <title>Vibrio bivalvicida sp. nov., a novel larval pathogen for bivalve molluscs reared in a hatchery.</title>
        <authorList>
            <person name="Dubert J."/>
            <person name="Romalde J.L."/>
            <person name="Prado S."/>
            <person name="Barja J.L."/>
        </authorList>
    </citation>
    <scope>NUCLEOTIDE SEQUENCE [LARGE SCALE GENOMIC DNA]</scope>
    <source>
        <strain evidence="1 2">605</strain>
    </source>
</reference>
<dbReference type="PIRSF" id="PIRSF019169">
    <property type="entry name" value="PilM"/>
    <property type="match status" value="1"/>
</dbReference>
<dbReference type="Proteomes" id="UP000078406">
    <property type="component" value="Unassembled WGS sequence"/>
</dbReference>
<accession>A0A177XZ96</accession>
<dbReference type="Pfam" id="PF11104">
    <property type="entry name" value="PilM_2"/>
    <property type="match status" value="1"/>
</dbReference>
<dbReference type="PANTHER" id="PTHR32432:SF3">
    <property type="entry name" value="ETHANOLAMINE UTILIZATION PROTEIN EUTJ"/>
    <property type="match status" value="1"/>
</dbReference>
<dbReference type="NCBIfam" id="TIGR01175">
    <property type="entry name" value="pilM"/>
    <property type="match status" value="1"/>
</dbReference>
<evidence type="ECO:0000313" key="1">
    <source>
        <dbReference type="EMBL" id="OAJ93686.1"/>
    </source>
</evidence>
<evidence type="ECO:0000313" key="2">
    <source>
        <dbReference type="Proteomes" id="UP000078406"/>
    </source>
</evidence>
<dbReference type="Gene3D" id="3.30.1490.300">
    <property type="match status" value="1"/>
</dbReference>
<protein>
    <submittedName>
        <fullName evidence="1">Pilus assembly protein PilM</fullName>
    </submittedName>
</protein>
<dbReference type="PANTHER" id="PTHR32432">
    <property type="entry name" value="CELL DIVISION PROTEIN FTSA-RELATED"/>
    <property type="match status" value="1"/>
</dbReference>
<comment type="caution">
    <text evidence="1">The sequence shown here is derived from an EMBL/GenBank/DDBJ whole genome shotgun (WGS) entry which is preliminary data.</text>
</comment>
<organism evidence="1 2">
    <name type="scientific">Vibrio bivalvicida</name>
    <dbReference type="NCBI Taxonomy" id="1276888"/>
    <lineage>
        <taxon>Bacteria</taxon>
        <taxon>Pseudomonadati</taxon>
        <taxon>Pseudomonadota</taxon>
        <taxon>Gammaproteobacteria</taxon>
        <taxon>Vibrionales</taxon>
        <taxon>Vibrionaceae</taxon>
        <taxon>Vibrio</taxon>
        <taxon>Vibrio oreintalis group</taxon>
    </lineage>
</organism>
<dbReference type="InterPro" id="IPR050696">
    <property type="entry name" value="FtsA/MreB"/>
</dbReference>
<proteinExistence type="predicted"/>
<dbReference type="RefSeq" id="WP_054963547.1">
    <property type="nucleotide sequence ID" value="NZ_LLEI02000034.1"/>
</dbReference>